<organism evidence="1 2">
    <name type="scientific">Roseburia inulinivorans</name>
    <dbReference type="NCBI Taxonomy" id="360807"/>
    <lineage>
        <taxon>Bacteria</taxon>
        <taxon>Bacillati</taxon>
        <taxon>Bacillota</taxon>
        <taxon>Clostridia</taxon>
        <taxon>Lachnospirales</taxon>
        <taxon>Lachnospiraceae</taxon>
        <taxon>Roseburia</taxon>
    </lineage>
</organism>
<accession>A0A396A8S8</accession>
<feature type="non-terminal residue" evidence="1">
    <location>
        <position position="1"/>
    </location>
</feature>
<dbReference type="RefSeq" id="WP_416389936.1">
    <property type="nucleotide sequence ID" value="NZ_QSIQ01000091.1"/>
</dbReference>
<dbReference type="Proteomes" id="UP000266391">
    <property type="component" value="Unassembled WGS sequence"/>
</dbReference>
<sequence>FFHDLTDREPLKYTITVRTGYNPSRLQEDGFQVYTVKKDLHEIGITTMLTSFGHSVPVYDMERTICDLLRSRKNIEMQVFQEALKQYAKRKDKNLRVLMKYAAMFHVEKILRPYLEVLL</sequence>
<dbReference type="AlphaFoldDB" id="A0A396A8S8"/>
<dbReference type="EMBL" id="QSIQ01000091">
    <property type="protein sequence ID" value="RHC96989.1"/>
    <property type="molecule type" value="Genomic_DNA"/>
</dbReference>
<evidence type="ECO:0000313" key="1">
    <source>
        <dbReference type="EMBL" id="RHC96989.1"/>
    </source>
</evidence>
<proteinExistence type="predicted"/>
<evidence type="ECO:0000313" key="2">
    <source>
        <dbReference type="Proteomes" id="UP000266391"/>
    </source>
</evidence>
<name>A0A396A8S8_9FIRM</name>
<protein>
    <submittedName>
        <fullName evidence="1">Abortive phage infection protein</fullName>
    </submittedName>
</protein>
<comment type="caution">
    <text evidence="1">The sequence shown here is derived from an EMBL/GenBank/DDBJ whole genome shotgun (WGS) entry which is preliminary data.</text>
</comment>
<gene>
    <name evidence="1" type="ORF">DW813_17405</name>
</gene>
<reference evidence="1 2" key="1">
    <citation type="submission" date="2018-08" db="EMBL/GenBank/DDBJ databases">
        <title>A genome reference for cultivated species of the human gut microbiota.</title>
        <authorList>
            <person name="Zou Y."/>
            <person name="Xue W."/>
            <person name="Luo G."/>
        </authorList>
    </citation>
    <scope>NUCLEOTIDE SEQUENCE [LARGE SCALE GENOMIC DNA]</scope>
    <source>
        <strain evidence="1 2">AM32-8LB</strain>
    </source>
</reference>